<sequence length="366" mass="40928">MATYTSKLNLKKPDATDFYNIKDFNENMEKIDEHKHTTDYVNSIGMLTPGIVNDPTYPLNYQGDLPDGYAKDVGLPANMWWHISYQRHSVNASGFGLLIAYPLNNSKEKPRYRTSEAGKVWNEWKGLNDDGNAGALGGLLPTGFVQNIGNVPLNTLKDSTYQTNYQTNISNETALELGLNANWWHLTYQKHATTGYGLQIVYPLNNANEMPRYRTSVGIAWDKWKVVGDGGNSDTVDGKHATDFAMVGHTHSYLKQVDTRNDNSSPQWYMTNYSNSNIVELKTCSKIGITSGYTYCQVETHVPWIDSSGGFPFQIATNTEGTWFRGGTSNDTWGIWVIETRMTAGTTDITAGTTTLGKNKLYVVYE</sequence>
<accession>A9KKL1</accession>
<dbReference type="STRING" id="357809.Cphy_0795"/>
<dbReference type="HOGENOM" id="CLU_755873_0_0_9"/>
<reference evidence="2" key="1">
    <citation type="submission" date="2007-11" db="EMBL/GenBank/DDBJ databases">
        <title>Complete genome sequence of Clostridium phytofermentans ISDg.</title>
        <authorList>
            <person name="Leschine S.B."/>
            <person name="Warnick T.A."/>
            <person name="Blanchard J.L."/>
            <person name="Schnell D.J."/>
            <person name="Petit E.L."/>
            <person name="LaTouf W.G."/>
            <person name="Copeland A."/>
            <person name="Lucas S."/>
            <person name="Lapidus A."/>
            <person name="Barry K."/>
            <person name="Glavina del Rio T."/>
            <person name="Dalin E."/>
            <person name="Tice H."/>
            <person name="Pitluck S."/>
            <person name="Kiss H."/>
            <person name="Brettin T."/>
            <person name="Bruce D."/>
            <person name="Detter J.C."/>
            <person name="Han C."/>
            <person name="Kuske C."/>
            <person name="Schmutz J."/>
            <person name="Larimer F."/>
            <person name="Land M."/>
            <person name="Hauser L."/>
            <person name="Kyrpides N."/>
            <person name="Kim E.A."/>
            <person name="Richardson P."/>
        </authorList>
    </citation>
    <scope>NUCLEOTIDE SEQUENCE [LARGE SCALE GENOMIC DNA]</scope>
    <source>
        <strain evidence="2">ATCC 700394 / DSM 18823 / ISDg</strain>
    </source>
</reference>
<protein>
    <submittedName>
        <fullName evidence="1">Uncharacterized protein</fullName>
    </submittedName>
</protein>
<dbReference type="RefSeq" id="WP_012198827.1">
    <property type="nucleotide sequence ID" value="NC_010001.1"/>
</dbReference>
<name>A9KKL1_LACP7</name>
<dbReference type="Proteomes" id="UP000000370">
    <property type="component" value="Chromosome"/>
</dbReference>
<dbReference type="EMBL" id="CP000885">
    <property type="protein sequence ID" value="ABX41182.1"/>
    <property type="molecule type" value="Genomic_DNA"/>
</dbReference>
<dbReference type="KEGG" id="cpy:Cphy_0795"/>
<dbReference type="OrthoDB" id="2081999at2"/>
<proteinExistence type="predicted"/>
<evidence type="ECO:0000313" key="1">
    <source>
        <dbReference type="EMBL" id="ABX41182.1"/>
    </source>
</evidence>
<keyword evidence="2" id="KW-1185">Reference proteome</keyword>
<evidence type="ECO:0000313" key="2">
    <source>
        <dbReference type="Proteomes" id="UP000000370"/>
    </source>
</evidence>
<organism evidence="1 2">
    <name type="scientific">Lachnoclostridium phytofermentans (strain ATCC 700394 / DSM 18823 / ISDg)</name>
    <name type="common">Clostridium phytofermentans</name>
    <dbReference type="NCBI Taxonomy" id="357809"/>
    <lineage>
        <taxon>Bacteria</taxon>
        <taxon>Bacillati</taxon>
        <taxon>Bacillota</taxon>
        <taxon>Clostridia</taxon>
        <taxon>Lachnospirales</taxon>
        <taxon>Lachnospiraceae</taxon>
    </lineage>
</organism>
<dbReference type="AlphaFoldDB" id="A9KKL1"/>
<gene>
    <name evidence="1" type="ordered locus">Cphy_0795</name>
</gene>